<name>A0A3S3PGD6_9MAGN</name>
<dbReference type="Proteomes" id="UP000283530">
    <property type="component" value="Unassembled WGS sequence"/>
</dbReference>
<gene>
    <name evidence="2" type="ORF">CKAN_01910800</name>
</gene>
<dbReference type="AlphaFoldDB" id="A0A3S3PGD6"/>
<reference evidence="2 3" key="1">
    <citation type="journal article" date="2019" name="Nat. Plants">
        <title>Stout camphor tree genome fills gaps in understanding of flowering plant genome evolution.</title>
        <authorList>
            <person name="Chaw S.M."/>
            <person name="Liu Y.C."/>
            <person name="Wu Y.W."/>
            <person name="Wang H.Y."/>
            <person name="Lin C.I."/>
            <person name="Wu C.S."/>
            <person name="Ke H.M."/>
            <person name="Chang L.Y."/>
            <person name="Hsu C.Y."/>
            <person name="Yang H.T."/>
            <person name="Sudianto E."/>
            <person name="Hsu M.H."/>
            <person name="Wu K.P."/>
            <person name="Wang L.N."/>
            <person name="Leebens-Mack J.H."/>
            <person name="Tsai I.J."/>
        </authorList>
    </citation>
    <scope>NUCLEOTIDE SEQUENCE [LARGE SCALE GENOMIC DNA]</scope>
    <source>
        <strain evidence="3">cv. Chaw 1501</strain>
        <tissue evidence="2">Young leaves</tissue>
    </source>
</reference>
<protein>
    <submittedName>
        <fullName evidence="2">Uncharacterized protein</fullName>
    </submittedName>
</protein>
<evidence type="ECO:0000256" key="1">
    <source>
        <dbReference type="SAM" id="MobiDB-lite"/>
    </source>
</evidence>
<dbReference type="EMBL" id="QPKB01000008">
    <property type="protein sequence ID" value="RWR90031.1"/>
    <property type="molecule type" value="Genomic_DNA"/>
</dbReference>
<feature type="region of interest" description="Disordered" evidence="1">
    <location>
        <begin position="1"/>
        <end position="21"/>
    </location>
</feature>
<accession>A0A3S3PGD6</accession>
<comment type="caution">
    <text evidence="2">The sequence shown here is derived from an EMBL/GenBank/DDBJ whole genome shotgun (WGS) entry which is preliminary data.</text>
</comment>
<evidence type="ECO:0000313" key="3">
    <source>
        <dbReference type="Proteomes" id="UP000283530"/>
    </source>
</evidence>
<feature type="compositionally biased region" description="Acidic residues" evidence="1">
    <location>
        <begin position="11"/>
        <end position="20"/>
    </location>
</feature>
<keyword evidence="3" id="KW-1185">Reference proteome</keyword>
<proteinExistence type="predicted"/>
<organism evidence="2 3">
    <name type="scientific">Cinnamomum micranthum f. kanehirae</name>
    <dbReference type="NCBI Taxonomy" id="337451"/>
    <lineage>
        <taxon>Eukaryota</taxon>
        <taxon>Viridiplantae</taxon>
        <taxon>Streptophyta</taxon>
        <taxon>Embryophyta</taxon>
        <taxon>Tracheophyta</taxon>
        <taxon>Spermatophyta</taxon>
        <taxon>Magnoliopsida</taxon>
        <taxon>Magnoliidae</taxon>
        <taxon>Laurales</taxon>
        <taxon>Lauraceae</taxon>
        <taxon>Cinnamomum</taxon>
    </lineage>
</organism>
<evidence type="ECO:0000313" key="2">
    <source>
        <dbReference type="EMBL" id="RWR90031.1"/>
    </source>
</evidence>
<sequence length="131" mass="15008">MARSWGQRWQEEEDTSEPEIQENPLEKQLCYVFQGTFYMGPPEFLHLIHALPESKSQVLPSKIFMTYKTDKVYNQEGWGQSNQRIRAHSTTSSKGDIGVLTESDGATNNFNNQWSYAKEQIMGVNAGQVKM</sequence>